<dbReference type="GO" id="GO:0019031">
    <property type="term" value="C:viral envelope"/>
    <property type="evidence" value="ECO:0007669"/>
    <property type="project" value="UniProtKB-KW"/>
</dbReference>
<protein>
    <submittedName>
        <fullName evidence="1">Truncated envelope glycoprotein</fullName>
    </submittedName>
</protein>
<organism evidence="1">
    <name type="scientific">Human immunodeficiency virus type 1</name>
    <name type="common">HIV-1</name>
    <dbReference type="NCBI Taxonomy" id="11676"/>
    <lineage>
        <taxon>Viruses</taxon>
        <taxon>Riboviria</taxon>
        <taxon>Pararnavirae</taxon>
        <taxon>Artverviricota</taxon>
        <taxon>Revtraviricetes</taxon>
        <taxon>Ortervirales</taxon>
        <taxon>Retroviridae</taxon>
        <taxon>Orthoretrovirinae</taxon>
        <taxon>Lentivirus</taxon>
        <taxon>Lentivirus humimdef1</taxon>
    </lineage>
</organism>
<accession>D6NVI1</accession>
<keyword evidence="1" id="KW-0946">Virion</keyword>
<keyword evidence="1" id="KW-0261">Viral envelope protein</keyword>
<evidence type="ECO:0000313" key="1">
    <source>
        <dbReference type="EMBL" id="ADF84360.1"/>
    </source>
</evidence>
<gene>
    <name evidence="1" type="primary">env</name>
</gene>
<organismHost>
    <name type="scientific">Homo sapiens</name>
    <name type="common">Human</name>
    <dbReference type="NCBI Taxonomy" id="9606"/>
</organismHost>
<sequence length="43" mass="5196">MRVKEIRKNYQNWWRGGILLLGILMICRAEEKLWVTVYYGVPV</sequence>
<dbReference type="EMBL" id="GU728334">
    <property type="protein sequence ID" value="ADF84360.1"/>
    <property type="molecule type" value="Genomic_RNA"/>
</dbReference>
<name>D6NVI1_HV1</name>
<reference evidence="1" key="1">
    <citation type="journal article" date="2010" name="J. Immunol.">
        <title>Adaptive interactions between HLA and HIV-1: highly divergent selection imposed by HLA class I molecules with common supertype motifs.</title>
        <authorList>
            <person name="John M."/>
            <person name="Heckerman D."/>
            <person name="James I."/>
            <person name="Park L.P."/>
            <person name="Carlson J.M."/>
            <person name="Chopra A."/>
            <person name="Gaudieri S."/>
            <person name="Nolan D."/>
            <person name="Haas D.W."/>
            <person name="Riddler S.A."/>
            <person name="Haubrich R."/>
            <person name="Mallal S."/>
        </authorList>
    </citation>
    <scope>NUCLEOTIDE SEQUENCE</scope>
    <source>
        <strain evidence="1">W4541TOB8U</strain>
    </source>
</reference>
<proteinExistence type="predicted"/>